<evidence type="ECO:0000313" key="4">
    <source>
        <dbReference type="Proteomes" id="UP000765509"/>
    </source>
</evidence>
<dbReference type="EMBL" id="AVOT02017067">
    <property type="protein sequence ID" value="MBW0502891.1"/>
    <property type="molecule type" value="Genomic_DNA"/>
</dbReference>
<accession>A0A9Q3DF63</accession>
<gene>
    <name evidence="3" type="ORF">O181_042606</name>
</gene>
<dbReference type="PANTHER" id="PTHR37984">
    <property type="entry name" value="PROTEIN CBG26694"/>
    <property type="match status" value="1"/>
</dbReference>
<dbReference type="GO" id="GO:0003723">
    <property type="term" value="F:RNA binding"/>
    <property type="evidence" value="ECO:0007669"/>
    <property type="project" value="UniProtKB-KW"/>
</dbReference>
<proteinExistence type="predicted"/>
<dbReference type="PANTHER" id="PTHR37984:SF5">
    <property type="entry name" value="PROTEIN NYNRIN-LIKE"/>
    <property type="match status" value="1"/>
</dbReference>
<keyword evidence="1" id="KW-0694">RNA-binding</keyword>
<dbReference type="SUPFAM" id="SSF53098">
    <property type="entry name" value="Ribonuclease H-like"/>
    <property type="match status" value="1"/>
</dbReference>
<dbReference type="GO" id="GO:0015074">
    <property type="term" value="P:DNA integration"/>
    <property type="evidence" value="ECO:0007669"/>
    <property type="project" value="InterPro"/>
</dbReference>
<dbReference type="PROSITE" id="PS50994">
    <property type="entry name" value="INTEGRASE"/>
    <property type="match status" value="1"/>
</dbReference>
<evidence type="ECO:0000256" key="1">
    <source>
        <dbReference type="ARBA" id="ARBA00022884"/>
    </source>
</evidence>
<comment type="caution">
    <text evidence="3">The sequence shown here is derived from an EMBL/GenBank/DDBJ whole genome shotgun (WGS) entry which is preliminary data.</text>
</comment>
<protein>
    <recommendedName>
        <fullName evidence="2">Integrase catalytic domain-containing protein</fullName>
    </recommendedName>
</protein>
<name>A0A9Q3DF63_9BASI</name>
<reference evidence="3" key="1">
    <citation type="submission" date="2021-03" db="EMBL/GenBank/DDBJ databases">
        <title>Draft genome sequence of rust myrtle Austropuccinia psidii MF-1, a brazilian biotype.</title>
        <authorList>
            <person name="Quecine M.C."/>
            <person name="Pachon D.M.R."/>
            <person name="Bonatelli M.L."/>
            <person name="Correr F.H."/>
            <person name="Franceschini L.M."/>
            <person name="Leite T.F."/>
            <person name="Margarido G.R.A."/>
            <person name="Almeida C.A."/>
            <person name="Ferrarezi J.A."/>
            <person name="Labate C.A."/>
        </authorList>
    </citation>
    <scope>NUCLEOTIDE SEQUENCE</scope>
    <source>
        <strain evidence="3">MF-1</strain>
    </source>
</reference>
<organism evidence="3 4">
    <name type="scientific">Austropuccinia psidii MF-1</name>
    <dbReference type="NCBI Taxonomy" id="1389203"/>
    <lineage>
        <taxon>Eukaryota</taxon>
        <taxon>Fungi</taxon>
        <taxon>Dikarya</taxon>
        <taxon>Basidiomycota</taxon>
        <taxon>Pucciniomycotina</taxon>
        <taxon>Pucciniomycetes</taxon>
        <taxon>Pucciniales</taxon>
        <taxon>Sphaerophragmiaceae</taxon>
        <taxon>Austropuccinia</taxon>
    </lineage>
</organism>
<feature type="domain" description="Integrase catalytic" evidence="2">
    <location>
        <begin position="46"/>
        <end position="188"/>
    </location>
</feature>
<dbReference type="InterPro" id="IPR012337">
    <property type="entry name" value="RNaseH-like_sf"/>
</dbReference>
<sequence>MTAPSQDTYLGQTKGENQDLHMVANVAERCQKANKSSGKILENIIKIKEPSRAWEIFHMYWVIGLRPGDDRSYNSCLVIFDRFSNTPIFFPCHKDDIAMDTALLIWNRVVSWTGIFTNIISNRDPKFTSELWTNLNQFSGTKLSFSTAYHPQTDGLAERMIQTLENMVRGFCDYGLELKYCDESTHDW</sequence>
<dbReference type="OrthoDB" id="3158924at2759"/>
<dbReference type="Gene3D" id="3.30.420.10">
    <property type="entry name" value="Ribonuclease H-like superfamily/Ribonuclease H"/>
    <property type="match status" value="1"/>
</dbReference>
<dbReference type="GO" id="GO:0005634">
    <property type="term" value="C:nucleus"/>
    <property type="evidence" value="ECO:0007669"/>
    <property type="project" value="UniProtKB-ARBA"/>
</dbReference>
<dbReference type="InterPro" id="IPR001584">
    <property type="entry name" value="Integrase_cat-core"/>
</dbReference>
<dbReference type="InterPro" id="IPR050951">
    <property type="entry name" value="Retrovirus_Pol_polyprotein"/>
</dbReference>
<evidence type="ECO:0000259" key="2">
    <source>
        <dbReference type="PROSITE" id="PS50994"/>
    </source>
</evidence>
<dbReference type="Proteomes" id="UP000765509">
    <property type="component" value="Unassembled WGS sequence"/>
</dbReference>
<keyword evidence="4" id="KW-1185">Reference proteome</keyword>
<dbReference type="AlphaFoldDB" id="A0A9Q3DF63"/>
<dbReference type="InterPro" id="IPR036397">
    <property type="entry name" value="RNaseH_sf"/>
</dbReference>
<evidence type="ECO:0000313" key="3">
    <source>
        <dbReference type="EMBL" id="MBW0502891.1"/>
    </source>
</evidence>